<keyword evidence="1" id="KW-0479">Metal-binding</keyword>
<feature type="compositionally biased region" description="Low complexity" evidence="7">
    <location>
        <begin position="225"/>
        <end position="245"/>
    </location>
</feature>
<dbReference type="Proteomes" id="UP000799302">
    <property type="component" value="Unassembled WGS sequence"/>
</dbReference>
<sequence>MVDTPVRQSAALPSISHLESAKSDRHDEQSHRNGTALASPSHFRFGTQSVFGQSGNSGLISPPVSRRTSSEEHISIPPARQSLPSIHEALGGREPVLSYPGPPPPPPPSALPTSSSSYFPHANPTASSEAVKREHSLPSFLPAGQSQHNAPPPPPPSSTRISTLSGPSPMFPSQQPKIPSLQPIRTGNSPPNASSRPNPSYPPPLQRPAYESPPQSAPANATFEYSGYQSQYPYPPSSSSSVAGQGYAGPQTVMSAPAQYPGWTADASGKRELKPLKSHDHSVKRKLDHFELEASLYELHSASQQVFNASDHYLKRAKQAKTTGEPSTNVVSMNDVDGLSREIGTIQRAFARLQEMVSASHAELLEQQREMQRQHPDMSPEHNGYNTDAGNGMGNPSDPKQVKRRGRAAPPGRCHSCNRAETPEWRRGPDGARTLCNACGLHYAKLTRKMGPNAKASISSSNLRPKGV</sequence>
<dbReference type="GO" id="GO:0006355">
    <property type="term" value="P:regulation of DNA-templated transcription"/>
    <property type="evidence" value="ECO:0007669"/>
    <property type="project" value="InterPro"/>
</dbReference>
<dbReference type="SUPFAM" id="SSF57716">
    <property type="entry name" value="Glucocorticoid receptor-like (DNA-binding domain)"/>
    <property type="match status" value="1"/>
</dbReference>
<organism evidence="9 10">
    <name type="scientific">Microthyrium microscopicum</name>
    <dbReference type="NCBI Taxonomy" id="703497"/>
    <lineage>
        <taxon>Eukaryota</taxon>
        <taxon>Fungi</taxon>
        <taxon>Dikarya</taxon>
        <taxon>Ascomycota</taxon>
        <taxon>Pezizomycotina</taxon>
        <taxon>Dothideomycetes</taxon>
        <taxon>Dothideomycetes incertae sedis</taxon>
        <taxon>Microthyriales</taxon>
        <taxon>Microthyriaceae</taxon>
        <taxon>Microthyrium</taxon>
    </lineage>
</organism>
<protein>
    <recommendedName>
        <fullName evidence="8">GATA-type domain-containing protein</fullName>
    </recommendedName>
</protein>
<keyword evidence="5" id="KW-0804">Transcription</keyword>
<gene>
    <name evidence="9" type="ORF">BT63DRAFT_412939</name>
</gene>
<feature type="compositionally biased region" description="Low complexity" evidence="7">
    <location>
        <begin position="188"/>
        <end position="198"/>
    </location>
</feature>
<dbReference type="PANTHER" id="PTHR47172">
    <property type="entry name" value="OS01G0976800 PROTEIN"/>
    <property type="match status" value="1"/>
</dbReference>
<dbReference type="Gene3D" id="3.30.50.10">
    <property type="entry name" value="Erythroid Transcription Factor GATA-1, subunit A"/>
    <property type="match status" value="1"/>
</dbReference>
<keyword evidence="4" id="KW-0805">Transcription regulation</keyword>
<feature type="compositionally biased region" description="Polar residues" evidence="7">
    <location>
        <begin position="46"/>
        <end position="59"/>
    </location>
</feature>
<dbReference type="PANTHER" id="PTHR47172:SF24">
    <property type="entry name" value="GATA ZINC FINGER DOMAIN-CONTAINING PROTEIN 14-RELATED"/>
    <property type="match status" value="1"/>
</dbReference>
<evidence type="ECO:0000256" key="5">
    <source>
        <dbReference type="ARBA" id="ARBA00023163"/>
    </source>
</evidence>
<evidence type="ECO:0000313" key="9">
    <source>
        <dbReference type="EMBL" id="KAF2670191.1"/>
    </source>
</evidence>
<dbReference type="PROSITE" id="PS50114">
    <property type="entry name" value="GATA_ZN_FINGER_2"/>
    <property type="match status" value="1"/>
</dbReference>
<name>A0A6A6UF49_9PEZI</name>
<evidence type="ECO:0000256" key="7">
    <source>
        <dbReference type="SAM" id="MobiDB-lite"/>
    </source>
</evidence>
<feature type="compositionally biased region" description="Low complexity" evidence="7">
    <location>
        <begin position="111"/>
        <end position="120"/>
    </location>
</feature>
<keyword evidence="10" id="KW-1185">Reference proteome</keyword>
<dbReference type="InterPro" id="IPR000679">
    <property type="entry name" value="Znf_GATA"/>
</dbReference>
<dbReference type="OrthoDB" id="2162994at2759"/>
<accession>A0A6A6UF49</accession>
<evidence type="ECO:0000256" key="4">
    <source>
        <dbReference type="ARBA" id="ARBA00023015"/>
    </source>
</evidence>
<feature type="compositionally biased region" description="Basic and acidic residues" evidence="7">
    <location>
        <begin position="19"/>
        <end position="31"/>
    </location>
</feature>
<feature type="compositionally biased region" description="Polar residues" evidence="7">
    <location>
        <begin position="158"/>
        <end position="187"/>
    </location>
</feature>
<dbReference type="SMART" id="SM00401">
    <property type="entry name" value="ZnF_GATA"/>
    <property type="match status" value="1"/>
</dbReference>
<evidence type="ECO:0000313" key="10">
    <source>
        <dbReference type="Proteomes" id="UP000799302"/>
    </source>
</evidence>
<dbReference type="AlphaFoldDB" id="A0A6A6UF49"/>
<dbReference type="CDD" id="cd00202">
    <property type="entry name" value="ZnF_GATA"/>
    <property type="match status" value="1"/>
</dbReference>
<dbReference type="InterPro" id="IPR013088">
    <property type="entry name" value="Znf_NHR/GATA"/>
</dbReference>
<dbReference type="Pfam" id="PF00320">
    <property type="entry name" value="GATA"/>
    <property type="match status" value="1"/>
</dbReference>
<proteinExistence type="predicted"/>
<evidence type="ECO:0000256" key="1">
    <source>
        <dbReference type="ARBA" id="ARBA00022723"/>
    </source>
</evidence>
<feature type="region of interest" description="Disordered" evidence="7">
    <location>
        <begin position="1"/>
        <end position="266"/>
    </location>
</feature>
<feature type="compositionally biased region" description="Pro residues" evidence="7">
    <location>
        <begin position="100"/>
        <end position="110"/>
    </location>
</feature>
<dbReference type="PROSITE" id="PS00344">
    <property type="entry name" value="GATA_ZN_FINGER_1"/>
    <property type="match status" value="1"/>
</dbReference>
<feature type="domain" description="GATA-type" evidence="8">
    <location>
        <begin position="413"/>
        <end position="443"/>
    </location>
</feature>
<keyword evidence="2 6" id="KW-0863">Zinc-finger</keyword>
<evidence type="ECO:0000259" key="8">
    <source>
        <dbReference type="PROSITE" id="PS50114"/>
    </source>
</evidence>
<feature type="region of interest" description="Disordered" evidence="7">
    <location>
        <begin position="375"/>
        <end position="426"/>
    </location>
</feature>
<keyword evidence="3" id="KW-0862">Zinc</keyword>
<reference evidence="9" key="1">
    <citation type="journal article" date="2020" name="Stud. Mycol.">
        <title>101 Dothideomycetes genomes: a test case for predicting lifestyles and emergence of pathogens.</title>
        <authorList>
            <person name="Haridas S."/>
            <person name="Albert R."/>
            <person name="Binder M."/>
            <person name="Bloem J."/>
            <person name="Labutti K."/>
            <person name="Salamov A."/>
            <person name="Andreopoulos B."/>
            <person name="Baker S."/>
            <person name="Barry K."/>
            <person name="Bills G."/>
            <person name="Bluhm B."/>
            <person name="Cannon C."/>
            <person name="Castanera R."/>
            <person name="Culley D."/>
            <person name="Daum C."/>
            <person name="Ezra D."/>
            <person name="Gonzalez J."/>
            <person name="Henrissat B."/>
            <person name="Kuo A."/>
            <person name="Liang C."/>
            <person name="Lipzen A."/>
            <person name="Lutzoni F."/>
            <person name="Magnuson J."/>
            <person name="Mondo S."/>
            <person name="Nolan M."/>
            <person name="Ohm R."/>
            <person name="Pangilinan J."/>
            <person name="Park H.-J."/>
            <person name="Ramirez L."/>
            <person name="Alfaro M."/>
            <person name="Sun H."/>
            <person name="Tritt A."/>
            <person name="Yoshinaga Y."/>
            <person name="Zwiers L.-H."/>
            <person name="Turgeon B."/>
            <person name="Goodwin S."/>
            <person name="Spatafora J."/>
            <person name="Crous P."/>
            <person name="Grigoriev I."/>
        </authorList>
    </citation>
    <scope>NUCLEOTIDE SEQUENCE</scope>
    <source>
        <strain evidence="9">CBS 115976</strain>
    </source>
</reference>
<dbReference type="GO" id="GO:0008270">
    <property type="term" value="F:zinc ion binding"/>
    <property type="evidence" value="ECO:0007669"/>
    <property type="project" value="UniProtKB-KW"/>
</dbReference>
<evidence type="ECO:0000256" key="2">
    <source>
        <dbReference type="ARBA" id="ARBA00022771"/>
    </source>
</evidence>
<evidence type="ECO:0000256" key="6">
    <source>
        <dbReference type="PROSITE-ProRule" id="PRU00094"/>
    </source>
</evidence>
<dbReference type="EMBL" id="MU004234">
    <property type="protein sequence ID" value="KAF2670191.1"/>
    <property type="molecule type" value="Genomic_DNA"/>
</dbReference>
<dbReference type="GO" id="GO:0043565">
    <property type="term" value="F:sequence-specific DNA binding"/>
    <property type="evidence" value="ECO:0007669"/>
    <property type="project" value="InterPro"/>
</dbReference>
<evidence type="ECO:0000256" key="3">
    <source>
        <dbReference type="ARBA" id="ARBA00022833"/>
    </source>
</evidence>